<evidence type="ECO:0000313" key="4">
    <source>
        <dbReference type="Proteomes" id="UP000232323"/>
    </source>
</evidence>
<comment type="caution">
    <text evidence="3">The sequence shown here is derived from an EMBL/GenBank/DDBJ whole genome shotgun (WGS) entry which is preliminary data.</text>
</comment>
<evidence type="ECO:0000313" key="3">
    <source>
        <dbReference type="EMBL" id="GAX77370.1"/>
    </source>
</evidence>
<evidence type="ECO:0000256" key="1">
    <source>
        <dbReference type="SAM" id="Phobius"/>
    </source>
</evidence>
<keyword evidence="1" id="KW-1133">Transmembrane helix</keyword>
<dbReference type="EMBL" id="BEGY01000024">
    <property type="protein sequence ID" value="GAX77370.1"/>
    <property type="molecule type" value="Genomic_DNA"/>
</dbReference>
<feature type="chain" id="PRO_5012558205" evidence="2">
    <location>
        <begin position="26"/>
        <end position="141"/>
    </location>
</feature>
<accession>A0A250X3M3</accession>
<feature type="transmembrane region" description="Helical" evidence="1">
    <location>
        <begin position="68"/>
        <end position="89"/>
    </location>
</feature>
<protein>
    <submittedName>
        <fullName evidence="3">Uncharacterized protein</fullName>
    </submittedName>
</protein>
<gene>
    <name evidence="3" type="ORF">CEUSTIGMA_g4816.t1</name>
</gene>
<sequence>MTATLLAKLSILLFFFFTLTQNSEAQNKSCGAGLKGYCNECICCCYKGAVPAYVPTGCACEAVYGPSFYVMVSVATAIFLCSVLTSMYFTPNPISARSFSPFVSSRISTSTAANTLHTVMIAKNAAEARRSANYLVHDGHL</sequence>
<keyword evidence="1" id="KW-0812">Transmembrane</keyword>
<feature type="signal peptide" evidence="2">
    <location>
        <begin position="1"/>
        <end position="25"/>
    </location>
</feature>
<evidence type="ECO:0000256" key="2">
    <source>
        <dbReference type="SAM" id="SignalP"/>
    </source>
</evidence>
<keyword evidence="4" id="KW-1185">Reference proteome</keyword>
<dbReference type="AlphaFoldDB" id="A0A250X3M3"/>
<name>A0A250X3M3_9CHLO</name>
<organism evidence="3 4">
    <name type="scientific">Chlamydomonas eustigma</name>
    <dbReference type="NCBI Taxonomy" id="1157962"/>
    <lineage>
        <taxon>Eukaryota</taxon>
        <taxon>Viridiplantae</taxon>
        <taxon>Chlorophyta</taxon>
        <taxon>core chlorophytes</taxon>
        <taxon>Chlorophyceae</taxon>
        <taxon>CS clade</taxon>
        <taxon>Chlamydomonadales</taxon>
        <taxon>Chlamydomonadaceae</taxon>
        <taxon>Chlamydomonas</taxon>
    </lineage>
</organism>
<reference evidence="3 4" key="1">
    <citation type="submission" date="2017-08" db="EMBL/GenBank/DDBJ databases">
        <title>Acidophilic green algal genome provides insights into adaptation to an acidic environment.</title>
        <authorList>
            <person name="Hirooka S."/>
            <person name="Hirose Y."/>
            <person name="Kanesaki Y."/>
            <person name="Higuchi S."/>
            <person name="Fujiwara T."/>
            <person name="Onuma R."/>
            <person name="Era A."/>
            <person name="Ohbayashi R."/>
            <person name="Uzuka A."/>
            <person name="Nozaki H."/>
            <person name="Yoshikawa H."/>
            <person name="Miyagishima S.Y."/>
        </authorList>
    </citation>
    <scope>NUCLEOTIDE SEQUENCE [LARGE SCALE GENOMIC DNA]</scope>
    <source>
        <strain evidence="3 4">NIES-2499</strain>
    </source>
</reference>
<keyword evidence="2" id="KW-0732">Signal</keyword>
<proteinExistence type="predicted"/>
<keyword evidence="1" id="KW-0472">Membrane</keyword>
<dbReference type="Proteomes" id="UP000232323">
    <property type="component" value="Unassembled WGS sequence"/>
</dbReference>